<gene>
    <name evidence="1" type="ordered locus">Tery_2549</name>
</gene>
<dbReference type="HOGENOM" id="CLU_296970_0_0_3"/>
<dbReference type="RefSeq" id="WP_011612112.1">
    <property type="nucleotide sequence ID" value="NC_008312.1"/>
</dbReference>
<dbReference type="SUPFAM" id="SSF49464">
    <property type="entry name" value="Carboxypeptidase regulatory domain-like"/>
    <property type="match status" value="1"/>
</dbReference>
<dbReference type="EMBL" id="CP000393">
    <property type="protein sequence ID" value="ABG51750.1"/>
    <property type="molecule type" value="Genomic_DNA"/>
</dbReference>
<evidence type="ECO:0008006" key="2">
    <source>
        <dbReference type="Google" id="ProtNLM"/>
    </source>
</evidence>
<dbReference type="InterPro" id="IPR008969">
    <property type="entry name" value="CarboxyPept-like_regulatory"/>
</dbReference>
<proteinExistence type="predicted"/>
<accession>Q111S4</accession>
<reference evidence="1" key="1">
    <citation type="submission" date="2006-06" db="EMBL/GenBank/DDBJ databases">
        <title>Complete sequence of Trichodesmium erythraeum IMS101.</title>
        <authorList>
            <consortium name="US DOE Joint Genome Institute"/>
            <person name="Copeland A."/>
            <person name="Lucas S."/>
            <person name="Lapidus A."/>
            <person name="Barry K."/>
            <person name="Detter J.C."/>
            <person name="Glavina del Rio T."/>
            <person name="Hammon N."/>
            <person name="Israni S."/>
            <person name="Dalin E."/>
            <person name="Tice H."/>
            <person name="Pitluck S."/>
            <person name="Kiss H."/>
            <person name="Munk A.C."/>
            <person name="Brettin T."/>
            <person name="Bruce D."/>
            <person name="Han C."/>
            <person name="Tapia R."/>
            <person name="Gilna P."/>
            <person name="Schmutz J."/>
            <person name="Larimer F."/>
            <person name="Land M."/>
            <person name="Hauser L."/>
            <person name="Kyrpides N."/>
            <person name="Kim E."/>
            <person name="Richardson P."/>
        </authorList>
    </citation>
    <scope>NUCLEOTIDE SEQUENCE [LARGE SCALE GENOMIC DNA]</scope>
    <source>
        <strain evidence="1">IMS101</strain>
    </source>
</reference>
<dbReference type="KEGG" id="ter:Tery_2549"/>
<sequence>MNIFNQVSQFFRLNSGAYLSLVIVPQIISIAINIPILQAQELPPSTVISESEPDTETISQNFDLMPLAIYVGDRTVNPGTFVRGAEDGEKAIDFDKWLIAYDDVIKALKFNTTPLDNGKVELRSPGLALQIDLNELAIDDQLGMALSVEQIRELLGVPVEFDIEEYAIILNPDWLGKNLPQTNIRSNQRQLNLEGLPRISAPPITLSIIGQEANISGSGNQIDDYTGELVGIGTLFGGSWYLNIDQEDLTDRQTWKLNELQYMRQTPTTDYIIGDQETLWPEGSSTYTGFTAIRRFGFAPPITSSGGNEGFNPEQRLNSSRLQRDIRGRAEPGTLVQLVNSISKRVLAEQLVDSSGIYRFEDVTTVSSSLRGSPSANNYKLRLYPDGRLSADPEIREAEFFSLPGQLSRGTAALLISGGFERSQNSETFFGTMEDEMQGGVLYRWGATDNITLGTGLFYDQQLKGMGEVFFQPGNLPLKITATAMLNSDERADNKRSNIRYDLNVRFKPKQGIDFEFDKDDLSERFRANWDLSPDVRLSLNSNNNAQDARIRWRLFPGLTTNVGWDVGEKVLVGGLDVSSSFGNLLFRNNIDIDEDQNVNWNLFSRYQNLTLRHRMRKQRWDTDLEYFFLKSKSLYDYNHSLFLNLEMDQNDNNSSDRLATVGWRYKPRSQVGDRFADWIFDIGYGIGTEGSGLQASITTAKIPGLYVTAKYQNISMSNNSSRFSLQISSSAFLSSSVSFGKSRFERLRTEGGLVLIPFLDKNGNDRKDRGEKIYTKGLEDETAEFLFLINDQDVRRFSSYSPDLRKNGIFVRLPPDTYRFELDPIGIPLGLKSNQLVSAVEVKAGSYTPIYIPLTTAYALLGVVLDDAGNPVGGLRVEAIPRSGEGAKILSITNGAGIYYLESLGPGEYDLLIDGVPAQPQSIRFDETSEVFTEIDLLYREPADRD</sequence>
<dbReference type="eggNOG" id="COG3188">
    <property type="taxonomic scope" value="Bacteria"/>
</dbReference>
<name>Q111S4_TRIEI</name>
<evidence type="ECO:0000313" key="1">
    <source>
        <dbReference type="EMBL" id="ABG51750.1"/>
    </source>
</evidence>
<organism evidence="1">
    <name type="scientific">Trichodesmium erythraeum (strain IMS101)</name>
    <dbReference type="NCBI Taxonomy" id="203124"/>
    <lineage>
        <taxon>Bacteria</taxon>
        <taxon>Bacillati</taxon>
        <taxon>Cyanobacteriota</taxon>
        <taxon>Cyanophyceae</taxon>
        <taxon>Oscillatoriophycideae</taxon>
        <taxon>Oscillatoriales</taxon>
        <taxon>Microcoleaceae</taxon>
        <taxon>Trichodesmium</taxon>
    </lineage>
</organism>
<dbReference type="AlphaFoldDB" id="Q111S4"/>
<dbReference type="OrthoDB" id="580948at2"/>
<protein>
    <recommendedName>
        <fullName evidence="2">Cna B-type</fullName>
    </recommendedName>
</protein>
<dbReference type="STRING" id="203124.Tery_2549"/>